<evidence type="ECO:0008006" key="3">
    <source>
        <dbReference type="Google" id="ProtNLM"/>
    </source>
</evidence>
<protein>
    <recommendedName>
        <fullName evidence="3">ABC transporter ATPase</fullName>
    </recommendedName>
</protein>
<name>A0A1G8ZW18_9FLAO</name>
<accession>A0A1G8ZW18</accession>
<dbReference type="Proteomes" id="UP000199580">
    <property type="component" value="Unassembled WGS sequence"/>
</dbReference>
<evidence type="ECO:0000313" key="2">
    <source>
        <dbReference type="Proteomes" id="UP000199580"/>
    </source>
</evidence>
<reference evidence="1 2" key="1">
    <citation type="submission" date="2016-10" db="EMBL/GenBank/DDBJ databases">
        <authorList>
            <person name="de Groot N.N."/>
        </authorList>
    </citation>
    <scope>NUCLEOTIDE SEQUENCE [LARGE SCALE GENOMIC DNA]</scope>
    <source>
        <strain evidence="1 2">CGMCC 1.10076</strain>
    </source>
</reference>
<evidence type="ECO:0000313" key="1">
    <source>
        <dbReference type="EMBL" id="SDK19306.1"/>
    </source>
</evidence>
<proteinExistence type="predicted"/>
<dbReference type="OrthoDB" id="978691at2"/>
<gene>
    <name evidence="1" type="ORF">SAMN04487935_2768</name>
</gene>
<sequence>MYVPFETLPPESKIWIYQSNRKFTEEEFASIETDLKSFLENWAAHGTGLEASYQLKYNRFIIIAVNPENQIATGCSIDASVQFIQDLEKKYSVDLLDKMNVTFKLGEHIAHKPLIEFKKMAKEKAVSGNTIVFNNLVNTIEEWNEGWEVPAAESWHSRFF</sequence>
<dbReference type="AlphaFoldDB" id="A0A1G8ZW18"/>
<dbReference type="EMBL" id="FNEZ01000004">
    <property type="protein sequence ID" value="SDK19306.1"/>
    <property type="molecule type" value="Genomic_DNA"/>
</dbReference>
<keyword evidence="2" id="KW-1185">Reference proteome</keyword>
<dbReference type="RefSeq" id="WP_091396664.1">
    <property type="nucleotide sequence ID" value="NZ_BKAI01000008.1"/>
</dbReference>
<dbReference type="STRING" id="1128970.SAMN04487935_2768"/>
<organism evidence="1 2">
    <name type="scientific">Flavobacterium noncentrifugens</name>
    <dbReference type="NCBI Taxonomy" id="1128970"/>
    <lineage>
        <taxon>Bacteria</taxon>
        <taxon>Pseudomonadati</taxon>
        <taxon>Bacteroidota</taxon>
        <taxon>Flavobacteriia</taxon>
        <taxon>Flavobacteriales</taxon>
        <taxon>Flavobacteriaceae</taxon>
        <taxon>Flavobacterium</taxon>
    </lineage>
</organism>